<feature type="domain" description="HTH cro/C1-type" evidence="2">
    <location>
        <begin position="12"/>
        <end position="67"/>
    </location>
</feature>
<dbReference type="CDD" id="cd00093">
    <property type="entry name" value="HTH_XRE"/>
    <property type="match status" value="1"/>
</dbReference>
<dbReference type="SUPFAM" id="SSF47413">
    <property type="entry name" value="lambda repressor-like DNA-binding domains"/>
    <property type="match status" value="1"/>
</dbReference>
<evidence type="ECO:0000313" key="3">
    <source>
        <dbReference type="EMBL" id="PAY44669.1"/>
    </source>
</evidence>
<evidence type="ECO:0000259" key="2">
    <source>
        <dbReference type="PROSITE" id="PS50943"/>
    </source>
</evidence>
<dbReference type="Proteomes" id="UP000218139">
    <property type="component" value="Unassembled WGS sequence"/>
</dbReference>
<proteinExistence type="predicted"/>
<name>A0A9X6S311_9LACO</name>
<accession>A0A9X6S311</accession>
<dbReference type="EMBL" id="LXZO01000123">
    <property type="protein sequence ID" value="PAY44669.1"/>
    <property type="molecule type" value="Genomic_DNA"/>
</dbReference>
<dbReference type="Pfam" id="PF01381">
    <property type="entry name" value="HTH_3"/>
    <property type="match status" value="1"/>
</dbReference>
<dbReference type="RefSeq" id="WP_095759764.1">
    <property type="nucleotide sequence ID" value="NZ_LXZO01000123.1"/>
</dbReference>
<dbReference type="GO" id="GO:0003677">
    <property type="term" value="F:DNA binding"/>
    <property type="evidence" value="ECO:0007669"/>
    <property type="project" value="UniProtKB-KW"/>
</dbReference>
<sequence length="119" mass="13406">MLYDKKLTASRLKELRLENNYTMQEVAKKMNLKSRGTYSDIEHGKNILTSINALNLANLYNVSLDYIYGLSNNKDNKNLINSNELDTVLETGITYNGKPLTSTDIIALKAFLQGLTSDK</sequence>
<comment type="caution">
    <text evidence="3">The sequence shown here is derived from an EMBL/GenBank/DDBJ whole genome shotgun (WGS) entry which is preliminary data.</text>
</comment>
<dbReference type="SMART" id="SM00530">
    <property type="entry name" value="HTH_XRE"/>
    <property type="match status" value="1"/>
</dbReference>
<gene>
    <name evidence="3" type="ORF">A8C52_02470</name>
</gene>
<organism evidence="3 4">
    <name type="scientific">Ligilactobacillus salivarius</name>
    <dbReference type="NCBI Taxonomy" id="1624"/>
    <lineage>
        <taxon>Bacteria</taxon>
        <taxon>Bacillati</taxon>
        <taxon>Bacillota</taxon>
        <taxon>Bacilli</taxon>
        <taxon>Lactobacillales</taxon>
        <taxon>Lactobacillaceae</taxon>
        <taxon>Ligilactobacillus</taxon>
    </lineage>
</organism>
<dbReference type="PANTHER" id="PTHR46558">
    <property type="entry name" value="TRACRIPTIONAL REGULATORY PROTEIN-RELATED-RELATED"/>
    <property type="match status" value="1"/>
</dbReference>
<dbReference type="AlphaFoldDB" id="A0A9X6S311"/>
<dbReference type="InterPro" id="IPR001387">
    <property type="entry name" value="Cro/C1-type_HTH"/>
</dbReference>
<evidence type="ECO:0000313" key="4">
    <source>
        <dbReference type="Proteomes" id="UP000218139"/>
    </source>
</evidence>
<evidence type="ECO:0000256" key="1">
    <source>
        <dbReference type="ARBA" id="ARBA00023125"/>
    </source>
</evidence>
<keyword evidence="1" id="KW-0238">DNA-binding</keyword>
<protein>
    <recommendedName>
        <fullName evidence="2">HTH cro/C1-type domain-containing protein</fullName>
    </recommendedName>
</protein>
<dbReference type="PROSITE" id="PS50943">
    <property type="entry name" value="HTH_CROC1"/>
    <property type="match status" value="1"/>
</dbReference>
<dbReference type="PANTHER" id="PTHR46558:SF11">
    <property type="entry name" value="HTH-TYPE TRANSCRIPTIONAL REGULATOR XRE"/>
    <property type="match status" value="1"/>
</dbReference>
<reference evidence="3 4" key="1">
    <citation type="submission" date="2016-05" db="EMBL/GenBank/DDBJ databases">
        <authorList>
            <person name="Lee J.-Y."/>
            <person name="Kim E.B."/>
            <person name="Choi Y.-J."/>
        </authorList>
    </citation>
    <scope>NUCLEOTIDE SEQUENCE [LARGE SCALE GENOMIC DNA]</scope>
    <source>
        <strain evidence="3 4">KLA006</strain>
    </source>
</reference>
<dbReference type="Gene3D" id="1.10.260.40">
    <property type="entry name" value="lambda repressor-like DNA-binding domains"/>
    <property type="match status" value="1"/>
</dbReference>
<dbReference type="InterPro" id="IPR010982">
    <property type="entry name" value="Lambda_DNA-bd_dom_sf"/>
</dbReference>